<gene>
    <name evidence="2" type="ORF">DFR41_113132</name>
</gene>
<name>A0A370F6A2_9BURK</name>
<dbReference type="Proteomes" id="UP000255265">
    <property type="component" value="Unassembled WGS sequence"/>
</dbReference>
<accession>A0A370F6A2</accession>
<evidence type="ECO:0000313" key="2">
    <source>
        <dbReference type="EMBL" id="RDI19150.1"/>
    </source>
</evidence>
<keyword evidence="1" id="KW-1133">Transmembrane helix</keyword>
<proteinExistence type="predicted"/>
<comment type="caution">
    <text evidence="2">The sequence shown here is derived from an EMBL/GenBank/DDBJ whole genome shotgun (WGS) entry which is preliminary data.</text>
</comment>
<dbReference type="EMBL" id="QQAV01000013">
    <property type="protein sequence ID" value="RDI19150.1"/>
    <property type="molecule type" value="Genomic_DNA"/>
</dbReference>
<evidence type="ECO:0000313" key="3">
    <source>
        <dbReference type="Proteomes" id="UP000255265"/>
    </source>
</evidence>
<keyword evidence="3" id="KW-1185">Reference proteome</keyword>
<organism evidence="2 3">
    <name type="scientific">Pseudacidovorax intermedius</name>
    <dbReference type="NCBI Taxonomy" id="433924"/>
    <lineage>
        <taxon>Bacteria</taxon>
        <taxon>Pseudomonadati</taxon>
        <taxon>Pseudomonadota</taxon>
        <taxon>Betaproteobacteria</taxon>
        <taxon>Burkholderiales</taxon>
        <taxon>Comamonadaceae</taxon>
        <taxon>Pseudacidovorax</taxon>
    </lineage>
</organism>
<keyword evidence="1" id="KW-0812">Transmembrane</keyword>
<protein>
    <submittedName>
        <fullName evidence="2">Uncharacterized protein</fullName>
    </submittedName>
</protein>
<reference evidence="2 3" key="1">
    <citation type="submission" date="2018-07" db="EMBL/GenBank/DDBJ databases">
        <title>Genomic Encyclopedia of Type Strains, Phase IV (KMG-IV): sequencing the most valuable type-strain genomes for metagenomic binning, comparative biology and taxonomic classification.</title>
        <authorList>
            <person name="Goeker M."/>
        </authorList>
    </citation>
    <scope>NUCLEOTIDE SEQUENCE [LARGE SCALE GENOMIC DNA]</scope>
    <source>
        <strain evidence="2 3">DSM 21352</strain>
    </source>
</reference>
<keyword evidence="1" id="KW-0472">Membrane</keyword>
<evidence type="ECO:0000256" key="1">
    <source>
        <dbReference type="SAM" id="Phobius"/>
    </source>
</evidence>
<dbReference type="AlphaFoldDB" id="A0A370F6A2"/>
<sequence length="33" mass="3388">MNTAITAPRRLLGLFINAGGLAVGIAHGLSLLR</sequence>
<feature type="transmembrane region" description="Helical" evidence="1">
    <location>
        <begin position="12"/>
        <end position="32"/>
    </location>
</feature>